<name>A0A6I8TTU5_AEDAE</name>
<dbReference type="Proteomes" id="UP000008820">
    <property type="component" value="Chromosome 1"/>
</dbReference>
<accession>A0A6I8TTU5</accession>
<protein>
    <submittedName>
        <fullName evidence="1">Uncharacterized protein</fullName>
    </submittedName>
</protein>
<dbReference type="EnsemblMetazoa" id="AAEL026233-RA">
    <property type="protein sequence ID" value="AAEL026233-PA"/>
    <property type="gene ID" value="AAEL026233"/>
</dbReference>
<dbReference type="InParanoid" id="A0A6I8TTU5"/>
<sequence length="184" mass="20227">MRLLQAALVALFVVGSEVLAAPVAVGIDCCADRDRDQDRIDPLKSEDSFSDDVNRTKRKFKPEEMAAANLVLTRALQRKPLQPARVASSPSVKQARQAADVVENDVETFDENDNFGQGEKVSLQIPDKLFGNATNLVLAVAKIFGDFITNTAIRSARFLQLIQPLFGRNLQIQIPTTTTESNEV</sequence>
<dbReference type="AlphaFoldDB" id="A0A6I8TTU5"/>
<proteinExistence type="predicted"/>
<evidence type="ECO:0000313" key="1">
    <source>
        <dbReference type="EnsemblMetazoa" id="AAEL026233-PA"/>
    </source>
</evidence>
<dbReference type="OrthoDB" id="8197466at2759"/>
<evidence type="ECO:0000313" key="2">
    <source>
        <dbReference type="Proteomes" id="UP000008820"/>
    </source>
</evidence>
<organism evidence="1 2">
    <name type="scientific">Aedes aegypti</name>
    <name type="common">Yellowfever mosquito</name>
    <name type="synonym">Culex aegypti</name>
    <dbReference type="NCBI Taxonomy" id="7159"/>
    <lineage>
        <taxon>Eukaryota</taxon>
        <taxon>Metazoa</taxon>
        <taxon>Ecdysozoa</taxon>
        <taxon>Arthropoda</taxon>
        <taxon>Hexapoda</taxon>
        <taxon>Insecta</taxon>
        <taxon>Pterygota</taxon>
        <taxon>Neoptera</taxon>
        <taxon>Endopterygota</taxon>
        <taxon>Diptera</taxon>
        <taxon>Nematocera</taxon>
        <taxon>Culicoidea</taxon>
        <taxon>Culicidae</taxon>
        <taxon>Culicinae</taxon>
        <taxon>Aedini</taxon>
        <taxon>Aedes</taxon>
        <taxon>Stegomyia</taxon>
    </lineage>
</organism>
<reference evidence="1" key="2">
    <citation type="submission" date="2020-05" db="UniProtKB">
        <authorList>
            <consortium name="EnsemblMetazoa"/>
        </authorList>
    </citation>
    <scope>IDENTIFICATION</scope>
    <source>
        <strain evidence="1">LVP_AGWG</strain>
    </source>
</reference>
<keyword evidence="2" id="KW-1185">Reference proteome</keyword>
<gene>
    <name evidence="1" type="primary">110675736</name>
</gene>
<reference evidence="1 2" key="1">
    <citation type="submission" date="2017-06" db="EMBL/GenBank/DDBJ databases">
        <title>Aedes aegypti genome working group (AGWG) sequencing and assembly.</title>
        <authorList>
            <consortium name="Aedes aegypti Genome Working Group (AGWG)"/>
            <person name="Matthews B.J."/>
        </authorList>
    </citation>
    <scope>NUCLEOTIDE SEQUENCE [LARGE SCALE GENOMIC DNA]</scope>
    <source>
        <strain evidence="1 2">LVP_AGWG</strain>
    </source>
</reference>